<evidence type="ECO:0000313" key="4">
    <source>
        <dbReference type="Proteomes" id="UP001595621"/>
    </source>
</evidence>
<dbReference type="PANTHER" id="PTHR40572:SF1">
    <property type="entry name" value="PROTEIN BAX"/>
    <property type="match status" value="1"/>
</dbReference>
<dbReference type="EMBL" id="JBHRTD010000018">
    <property type="protein sequence ID" value="MFC3140297.1"/>
    <property type="molecule type" value="Genomic_DNA"/>
</dbReference>
<evidence type="ECO:0000313" key="3">
    <source>
        <dbReference type="EMBL" id="MFC3140297.1"/>
    </source>
</evidence>
<comment type="caution">
    <text evidence="3">The sequence shown here is derived from an EMBL/GenBank/DDBJ whole genome shotgun (WGS) entry which is preliminary data.</text>
</comment>
<reference evidence="4" key="1">
    <citation type="journal article" date="2019" name="Int. J. Syst. Evol. Microbiol.">
        <title>The Global Catalogue of Microorganisms (GCM) 10K type strain sequencing project: providing services to taxonomists for standard genome sequencing and annotation.</title>
        <authorList>
            <consortium name="The Broad Institute Genomics Platform"/>
            <consortium name="The Broad Institute Genome Sequencing Center for Infectious Disease"/>
            <person name="Wu L."/>
            <person name="Ma J."/>
        </authorList>
    </citation>
    <scope>NUCLEOTIDE SEQUENCE [LARGE SCALE GENOMIC DNA]</scope>
    <source>
        <strain evidence="4">KCTC 52277</strain>
    </source>
</reference>
<organism evidence="3 4">
    <name type="scientific">Shewanella submarina</name>
    <dbReference type="NCBI Taxonomy" id="2016376"/>
    <lineage>
        <taxon>Bacteria</taxon>
        <taxon>Pseudomonadati</taxon>
        <taxon>Pseudomonadota</taxon>
        <taxon>Gammaproteobacteria</taxon>
        <taxon>Alteromonadales</taxon>
        <taxon>Shewanellaceae</taxon>
        <taxon>Shewanella</taxon>
    </lineage>
</organism>
<dbReference type="InterPro" id="IPR002901">
    <property type="entry name" value="MGlyc_endo_b_GlcNAc-like_dom"/>
</dbReference>
<accession>A0ABV7GFR0</accession>
<dbReference type="Pfam" id="PF01832">
    <property type="entry name" value="Glucosaminidase"/>
    <property type="match status" value="1"/>
</dbReference>
<dbReference type="RefSeq" id="WP_248934211.1">
    <property type="nucleotide sequence ID" value="NZ_JAKILF010000001.1"/>
</dbReference>
<proteinExistence type="predicted"/>
<feature type="chain" id="PRO_5046437798" evidence="1">
    <location>
        <begin position="41"/>
        <end position="322"/>
    </location>
</feature>
<sequence>MPVCAQDFINGRVSQSRICLWLKRLSLSFSLILFSSCFVAADGLPQLPEQEERPFVDARHKSLAGAKAIGEMFDAQGYKLDSVKQGAGVPPLYGLNLPEDLNNQPVAEKISEFIRLLLPNVLAVNQQITRVRQQLEVLVKIPVSQRTAAENEWLQELLTHYSIAPQLTPDNLNQLLMQLDVIPVGMVLAQGIDESGWGTSHFAIAGNALYGEHNPKGSSHYLTTPGGHVKVAAFDSMFEGTAAYMFNLNTAKAYQGLWQLRQTLKREHRLTGYELVPSLEHYSTRGDAYVENLQSLITHHQLDAFGGATLTDDTPTTLTFSR</sequence>
<evidence type="ECO:0000256" key="1">
    <source>
        <dbReference type="SAM" id="SignalP"/>
    </source>
</evidence>
<protein>
    <submittedName>
        <fullName evidence="3">Glucosaminidase domain-containing protein</fullName>
    </submittedName>
</protein>
<dbReference type="PANTHER" id="PTHR40572">
    <property type="entry name" value="PROTEIN BAX"/>
    <property type="match status" value="1"/>
</dbReference>
<name>A0ABV7GFR0_9GAMM</name>
<dbReference type="Proteomes" id="UP001595621">
    <property type="component" value="Unassembled WGS sequence"/>
</dbReference>
<keyword evidence="4" id="KW-1185">Reference proteome</keyword>
<gene>
    <name evidence="3" type="ORF">ACFOE0_19220</name>
</gene>
<keyword evidence="1" id="KW-0732">Signal</keyword>
<feature type="signal peptide" evidence="1">
    <location>
        <begin position="1"/>
        <end position="40"/>
    </location>
</feature>
<dbReference type="Gene3D" id="1.10.530.10">
    <property type="match status" value="1"/>
</dbReference>
<evidence type="ECO:0000259" key="2">
    <source>
        <dbReference type="Pfam" id="PF01832"/>
    </source>
</evidence>
<dbReference type="InterPro" id="IPR053195">
    <property type="entry name" value="Bax-like"/>
</dbReference>
<feature type="domain" description="Mannosyl-glycoprotein endo-beta-N-acetylglucosamidase-like" evidence="2">
    <location>
        <begin position="175"/>
        <end position="301"/>
    </location>
</feature>